<keyword evidence="3" id="KW-1185">Reference proteome</keyword>
<sequence>MQRISDIRLAESNYYVPAKVNPQELRKVPIIEIRFKYTGRTFDRAVIPPTKDQDKDKMETDDDASEPPKADDNASKPLVADDDDEFGLPLPALPGSAPPGSAPPPADDDNEFGLPLPALPGSAPPPADDDNEFGLPLPILPGSTPSPADDDNEFGLPLPALPGSAPPKAHNDDHEFTTEDSAKFPLASAFSDMPEEGLEIRLRFRKPLVSRKVTTWYWAAACGLLVGLPNYLPQGTKEAVQDRRAWSLDQWVERYGNRGLYFPYATFWEVTEPQGDTIRRWRFKRNEL</sequence>
<reference evidence="2" key="1">
    <citation type="journal article" date="2023" name="Genome Biol. Evol.">
        <title>First Whole Genome Sequence and Flow Cytometry Genome Size Data for the Lichen-Forming Fungus Ramalina farinacea (Ascomycota).</title>
        <authorList>
            <person name="Llewellyn T."/>
            <person name="Mian S."/>
            <person name="Hill R."/>
            <person name="Leitch I.J."/>
            <person name="Gaya E."/>
        </authorList>
    </citation>
    <scope>NUCLEOTIDE SEQUENCE</scope>
    <source>
        <strain evidence="2">LIQ254RAFAR</strain>
    </source>
</reference>
<proteinExistence type="predicted"/>
<dbReference type="EMBL" id="JAPUFD010000001">
    <property type="protein sequence ID" value="MDI1484941.1"/>
    <property type="molecule type" value="Genomic_DNA"/>
</dbReference>
<dbReference type="Proteomes" id="UP001161017">
    <property type="component" value="Unassembled WGS sequence"/>
</dbReference>
<organism evidence="2 3">
    <name type="scientific">Ramalina farinacea</name>
    <dbReference type="NCBI Taxonomy" id="258253"/>
    <lineage>
        <taxon>Eukaryota</taxon>
        <taxon>Fungi</taxon>
        <taxon>Dikarya</taxon>
        <taxon>Ascomycota</taxon>
        <taxon>Pezizomycotina</taxon>
        <taxon>Lecanoromycetes</taxon>
        <taxon>OSLEUM clade</taxon>
        <taxon>Lecanoromycetidae</taxon>
        <taxon>Lecanorales</taxon>
        <taxon>Lecanorineae</taxon>
        <taxon>Ramalinaceae</taxon>
        <taxon>Ramalina</taxon>
    </lineage>
</organism>
<evidence type="ECO:0000256" key="1">
    <source>
        <dbReference type="SAM" id="MobiDB-lite"/>
    </source>
</evidence>
<feature type="compositionally biased region" description="Pro residues" evidence="1">
    <location>
        <begin position="96"/>
        <end position="105"/>
    </location>
</feature>
<name>A0AA43QE75_9LECA</name>
<feature type="compositionally biased region" description="Low complexity" evidence="1">
    <location>
        <begin position="155"/>
        <end position="167"/>
    </location>
</feature>
<comment type="caution">
    <text evidence="2">The sequence shown here is derived from an EMBL/GenBank/DDBJ whole genome shotgun (WGS) entry which is preliminary data.</text>
</comment>
<protein>
    <submittedName>
        <fullName evidence="2">Uncharacterized protein</fullName>
    </submittedName>
</protein>
<evidence type="ECO:0000313" key="3">
    <source>
        <dbReference type="Proteomes" id="UP001161017"/>
    </source>
</evidence>
<gene>
    <name evidence="2" type="ORF">OHK93_000075</name>
</gene>
<evidence type="ECO:0000313" key="2">
    <source>
        <dbReference type="EMBL" id="MDI1484941.1"/>
    </source>
</evidence>
<feature type="region of interest" description="Disordered" evidence="1">
    <location>
        <begin position="42"/>
        <end position="177"/>
    </location>
</feature>
<accession>A0AA43QE75</accession>
<dbReference type="AlphaFoldDB" id="A0AA43QE75"/>